<accession>A0ABM3BJ91</accession>
<name>A0ABM3BJ91_GOSHI</name>
<keyword evidence="2" id="KW-1185">Reference proteome</keyword>
<evidence type="ECO:0000313" key="3">
    <source>
        <dbReference type="RefSeq" id="XP_040967132.1"/>
    </source>
</evidence>
<dbReference type="RefSeq" id="XP_040967132.1">
    <property type="nucleotide sequence ID" value="XM_041111198.1"/>
</dbReference>
<gene>
    <name evidence="3" type="primary">LOC121228067</name>
</gene>
<dbReference type="PANTHER" id="PTHR24559:SF444">
    <property type="entry name" value="REVERSE TRANSCRIPTASE DOMAIN-CONTAINING PROTEIN"/>
    <property type="match status" value="1"/>
</dbReference>
<dbReference type="GeneID" id="121228067"/>
<dbReference type="InterPro" id="IPR043128">
    <property type="entry name" value="Rev_trsase/Diguanyl_cyclase"/>
</dbReference>
<sequence length="341" mass="39233">MTVSEYEQEFVRPSKYAKEWVLTEAEICKHFEEGLNEDIKLLIEILKIREFTALADRVEKAEELSKEKKQAERKAQISGKRAMSKSQSFASKKLKKDCPERAKKEIEPAPKLSNPISRGRPPEEFPGLPPGREVEFSIDLDPRMTPISIALYRMTPIELKELKIDFHSGYYQLRVKESDVPKIAFRTMYGHYEFILMPFDFTSAPAAFMDLMNIISSPYLDRATGNTMVELRLIHEVMHQELEIQLQHVLRSQNEVTDYLAKIATRLDSLQLFIAPPNVVNDILLEDRNKALNESAGSSGKGVGVLEVLCSNPDVREKWATQQFLSNGLIFACERMCRWFW</sequence>
<dbReference type="Gene3D" id="3.10.10.10">
    <property type="entry name" value="HIV Type 1 Reverse Transcriptase, subunit A, domain 1"/>
    <property type="match status" value="1"/>
</dbReference>
<reference evidence="2" key="1">
    <citation type="journal article" date="2020" name="Nat. Genet.">
        <title>Genomic diversifications of five Gossypium allopolyploid species and their impact on cotton improvement.</title>
        <authorList>
            <person name="Chen Z.J."/>
            <person name="Sreedasyam A."/>
            <person name="Ando A."/>
            <person name="Song Q."/>
            <person name="De Santiago L.M."/>
            <person name="Hulse-Kemp A.M."/>
            <person name="Ding M."/>
            <person name="Ye W."/>
            <person name="Kirkbride R.C."/>
            <person name="Jenkins J."/>
            <person name="Plott C."/>
            <person name="Lovell J."/>
            <person name="Lin Y.M."/>
            <person name="Vaughn R."/>
            <person name="Liu B."/>
            <person name="Simpson S."/>
            <person name="Scheffler B.E."/>
            <person name="Wen L."/>
            <person name="Saski C.A."/>
            <person name="Grover C.E."/>
            <person name="Hu G."/>
            <person name="Conover J.L."/>
            <person name="Carlson J.W."/>
            <person name="Shu S."/>
            <person name="Boston L.B."/>
            <person name="Williams M."/>
            <person name="Peterson D.G."/>
            <person name="McGee K."/>
            <person name="Jones D.C."/>
            <person name="Wendel J.F."/>
            <person name="Stelly D.M."/>
            <person name="Grimwood J."/>
            <person name="Schmutz J."/>
        </authorList>
    </citation>
    <scope>NUCLEOTIDE SEQUENCE [LARGE SCALE GENOMIC DNA]</scope>
    <source>
        <strain evidence="2">cv. TM-1</strain>
    </source>
</reference>
<protein>
    <submittedName>
        <fullName evidence="3">Uncharacterized protein</fullName>
    </submittedName>
</protein>
<dbReference type="Gene3D" id="3.30.70.270">
    <property type="match status" value="1"/>
</dbReference>
<dbReference type="PANTHER" id="PTHR24559">
    <property type="entry name" value="TRANSPOSON TY3-I GAG-POL POLYPROTEIN"/>
    <property type="match status" value="1"/>
</dbReference>
<dbReference type="SUPFAM" id="SSF56672">
    <property type="entry name" value="DNA/RNA polymerases"/>
    <property type="match status" value="1"/>
</dbReference>
<feature type="region of interest" description="Disordered" evidence="1">
    <location>
        <begin position="63"/>
        <end position="104"/>
    </location>
</feature>
<evidence type="ECO:0000256" key="1">
    <source>
        <dbReference type="SAM" id="MobiDB-lite"/>
    </source>
</evidence>
<proteinExistence type="predicted"/>
<organism evidence="2 3">
    <name type="scientific">Gossypium hirsutum</name>
    <name type="common">Upland cotton</name>
    <name type="synonym">Gossypium mexicanum</name>
    <dbReference type="NCBI Taxonomy" id="3635"/>
    <lineage>
        <taxon>Eukaryota</taxon>
        <taxon>Viridiplantae</taxon>
        <taxon>Streptophyta</taxon>
        <taxon>Embryophyta</taxon>
        <taxon>Tracheophyta</taxon>
        <taxon>Spermatophyta</taxon>
        <taxon>Magnoliopsida</taxon>
        <taxon>eudicotyledons</taxon>
        <taxon>Gunneridae</taxon>
        <taxon>Pentapetalae</taxon>
        <taxon>rosids</taxon>
        <taxon>malvids</taxon>
        <taxon>Malvales</taxon>
        <taxon>Malvaceae</taxon>
        <taxon>Malvoideae</taxon>
        <taxon>Gossypium</taxon>
    </lineage>
</organism>
<dbReference type="InterPro" id="IPR043502">
    <property type="entry name" value="DNA/RNA_pol_sf"/>
</dbReference>
<dbReference type="Proteomes" id="UP000818029">
    <property type="component" value="Chromosome A04"/>
</dbReference>
<reference evidence="3" key="2">
    <citation type="submission" date="2025-08" db="UniProtKB">
        <authorList>
            <consortium name="RefSeq"/>
        </authorList>
    </citation>
    <scope>IDENTIFICATION</scope>
</reference>
<feature type="compositionally biased region" description="Basic and acidic residues" evidence="1">
    <location>
        <begin position="63"/>
        <end position="75"/>
    </location>
</feature>
<evidence type="ECO:0000313" key="2">
    <source>
        <dbReference type="Proteomes" id="UP000818029"/>
    </source>
</evidence>
<dbReference type="InterPro" id="IPR053134">
    <property type="entry name" value="RNA-dir_DNA_polymerase"/>
</dbReference>